<keyword evidence="6" id="KW-1185">Reference proteome</keyword>
<dbReference type="CDD" id="cd00048">
    <property type="entry name" value="DSRM_SF"/>
    <property type="match status" value="1"/>
</dbReference>
<dbReference type="OMA" id="GCTHHIS"/>
<dbReference type="AlphaFoldDB" id="A0A251VDM3"/>
<name>A0A251VDM3_HELAN</name>
<dbReference type="PANTHER" id="PTHR33913:SF1">
    <property type="entry name" value="DRBM DOMAIN-CONTAINING PROTEIN"/>
    <property type="match status" value="1"/>
</dbReference>
<protein>
    <submittedName>
        <fullName evidence="4">Double-stranded RNA-binding domain-containing protein</fullName>
    </submittedName>
</protein>
<dbReference type="EMBL" id="MNCJ02000318">
    <property type="protein sequence ID" value="KAF5816389.1"/>
    <property type="molecule type" value="Genomic_DNA"/>
</dbReference>
<evidence type="ECO:0000256" key="1">
    <source>
        <dbReference type="SAM" id="MobiDB-lite"/>
    </source>
</evidence>
<gene>
    <name evidence="5" type="ORF">HannXRQ_Chr03g0090111</name>
    <name evidence="4" type="ORF">HanXRQr2_Chr03g0133811</name>
</gene>
<dbReference type="Proteomes" id="UP000215914">
    <property type="component" value="Chromosome 3"/>
</dbReference>
<feature type="compositionally biased region" description="Polar residues" evidence="1">
    <location>
        <begin position="549"/>
        <end position="558"/>
    </location>
</feature>
<feature type="region of interest" description="Disordered" evidence="1">
    <location>
        <begin position="475"/>
        <end position="513"/>
    </location>
</feature>
<feature type="domain" description="DUF7913" evidence="2">
    <location>
        <begin position="14"/>
        <end position="134"/>
    </location>
</feature>
<feature type="compositionally biased region" description="Polar residues" evidence="1">
    <location>
        <begin position="487"/>
        <end position="497"/>
    </location>
</feature>
<dbReference type="FunCoup" id="A0A251VDM3">
    <property type="interactions" value="512"/>
</dbReference>
<reference evidence="5" key="2">
    <citation type="submission" date="2017-02" db="EMBL/GenBank/DDBJ databases">
        <title>Sunflower complete genome.</title>
        <authorList>
            <person name="Langlade N."/>
            <person name="Munos S."/>
        </authorList>
    </citation>
    <scope>NUCLEOTIDE SEQUENCE [LARGE SCALE GENOMIC DNA]</scope>
    <source>
        <tissue evidence="5">Leaves</tissue>
    </source>
</reference>
<feature type="domain" description="DUF7915" evidence="3">
    <location>
        <begin position="171"/>
        <end position="299"/>
    </location>
</feature>
<dbReference type="PANTHER" id="PTHR33913">
    <property type="entry name" value="ALEURONE LAYER MORPHOGENESIS PROTEIN"/>
    <property type="match status" value="1"/>
</dbReference>
<proteinExistence type="predicted"/>
<dbReference type="Gramene" id="mRNA:HanXRQr2_Chr03g0133811">
    <property type="protein sequence ID" value="mRNA:HanXRQr2_Chr03g0133811"/>
    <property type="gene ID" value="HanXRQr2_Chr03g0133811"/>
</dbReference>
<dbReference type="Gene3D" id="3.30.160.20">
    <property type="match status" value="1"/>
</dbReference>
<evidence type="ECO:0000313" key="6">
    <source>
        <dbReference type="Proteomes" id="UP000215914"/>
    </source>
</evidence>
<evidence type="ECO:0000313" key="5">
    <source>
        <dbReference type="EMBL" id="OTG32751.1"/>
    </source>
</evidence>
<dbReference type="SUPFAM" id="SSF54768">
    <property type="entry name" value="dsRNA-binding domain-like"/>
    <property type="match status" value="1"/>
</dbReference>
<organism evidence="5 6">
    <name type="scientific">Helianthus annuus</name>
    <name type="common">Common sunflower</name>
    <dbReference type="NCBI Taxonomy" id="4232"/>
    <lineage>
        <taxon>Eukaryota</taxon>
        <taxon>Viridiplantae</taxon>
        <taxon>Streptophyta</taxon>
        <taxon>Embryophyta</taxon>
        <taxon>Tracheophyta</taxon>
        <taxon>Spermatophyta</taxon>
        <taxon>Magnoliopsida</taxon>
        <taxon>eudicotyledons</taxon>
        <taxon>Gunneridae</taxon>
        <taxon>Pentapetalae</taxon>
        <taxon>asterids</taxon>
        <taxon>campanulids</taxon>
        <taxon>Asterales</taxon>
        <taxon>Asteraceae</taxon>
        <taxon>Asteroideae</taxon>
        <taxon>Heliantheae alliance</taxon>
        <taxon>Heliantheae</taxon>
        <taxon>Helianthus</taxon>
    </lineage>
</organism>
<feature type="compositionally biased region" description="Polar residues" evidence="1">
    <location>
        <begin position="360"/>
        <end position="370"/>
    </location>
</feature>
<accession>A0A251VDM3</accession>
<dbReference type="Pfam" id="PF25502">
    <property type="entry name" value="DUF7915"/>
    <property type="match status" value="1"/>
</dbReference>
<dbReference type="InParanoid" id="A0A251VDM3"/>
<feature type="compositionally biased region" description="Basic and acidic residues" evidence="1">
    <location>
        <begin position="323"/>
        <end position="334"/>
    </location>
</feature>
<feature type="region of interest" description="Disordered" evidence="1">
    <location>
        <begin position="545"/>
        <end position="586"/>
    </location>
</feature>
<reference evidence="4" key="3">
    <citation type="submission" date="2020-06" db="EMBL/GenBank/DDBJ databases">
        <title>Helianthus annuus Genome sequencing and assembly Release 2.</title>
        <authorList>
            <person name="Gouzy J."/>
            <person name="Langlade N."/>
            <person name="Munos S."/>
        </authorList>
    </citation>
    <scope>NUCLEOTIDE SEQUENCE</scope>
    <source>
        <tissue evidence="4">Leaves</tissue>
    </source>
</reference>
<feature type="region of interest" description="Disordered" evidence="1">
    <location>
        <begin position="304"/>
        <end position="461"/>
    </location>
</feature>
<feature type="compositionally biased region" description="Basic and acidic residues" evidence="1">
    <location>
        <begin position="384"/>
        <end position="444"/>
    </location>
</feature>
<feature type="compositionally biased region" description="Polar residues" evidence="1">
    <location>
        <begin position="448"/>
        <end position="461"/>
    </location>
</feature>
<reference evidence="4 6" key="1">
    <citation type="journal article" date="2017" name="Nature">
        <title>The sunflower genome provides insights into oil metabolism, flowering and Asterid evolution.</title>
        <authorList>
            <person name="Badouin H."/>
            <person name="Gouzy J."/>
            <person name="Grassa C.J."/>
            <person name="Murat F."/>
            <person name="Staton S.E."/>
            <person name="Cottret L."/>
            <person name="Lelandais-Briere C."/>
            <person name="Owens G.L."/>
            <person name="Carrere S."/>
            <person name="Mayjonade B."/>
            <person name="Legrand L."/>
            <person name="Gill N."/>
            <person name="Kane N.C."/>
            <person name="Bowers J.E."/>
            <person name="Hubner S."/>
            <person name="Bellec A."/>
            <person name="Berard A."/>
            <person name="Berges H."/>
            <person name="Blanchet N."/>
            <person name="Boniface M.C."/>
            <person name="Brunel D."/>
            <person name="Catrice O."/>
            <person name="Chaidir N."/>
            <person name="Claudel C."/>
            <person name="Donnadieu C."/>
            <person name="Faraut T."/>
            <person name="Fievet G."/>
            <person name="Helmstetter N."/>
            <person name="King M."/>
            <person name="Knapp S.J."/>
            <person name="Lai Z."/>
            <person name="Le Paslier M.C."/>
            <person name="Lippi Y."/>
            <person name="Lorenzon L."/>
            <person name="Mandel J.R."/>
            <person name="Marage G."/>
            <person name="Marchand G."/>
            <person name="Marquand E."/>
            <person name="Bret-Mestries E."/>
            <person name="Morien E."/>
            <person name="Nambeesan S."/>
            <person name="Nguyen T."/>
            <person name="Pegot-Espagnet P."/>
            <person name="Pouilly N."/>
            <person name="Raftis F."/>
            <person name="Sallet E."/>
            <person name="Schiex T."/>
            <person name="Thomas J."/>
            <person name="Vandecasteele C."/>
            <person name="Vares D."/>
            <person name="Vear F."/>
            <person name="Vautrin S."/>
            <person name="Crespi M."/>
            <person name="Mangin B."/>
            <person name="Burke J.M."/>
            <person name="Salse J."/>
            <person name="Munos S."/>
            <person name="Vincourt P."/>
            <person name="Rieseberg L.H."/>
            <person name="Langlade N.B."/>
        </authorList>
    </citation>
    <scope>NUCLEOTIDE SEQUENCE [LARGE SCALE GENOMIC DNA]</scope>
    <source>
        <strain evidence="6">cv. SF193</strain>
        <tissue evidence="4">Leaves</tissue>
    </source>
</reference>
<feature type="compositionally biased region" description="Basic and acidic residues" evidence="1">
    <location>
        <begin position="343"/>
        <end position="359"/>
    </location>
</feature>
<dbReference type="InterPro" id="IPR057235">
    <property type="entry name" value="DUF7913"/>
</dbReference>
<dbReference type="Pfam" id="PF25500">
    <property type="entry name" value="DUF7913"/>
    <property type="match status" value="1"/>
</dbReference>
<evidence type="ECO:0000313" key="4">
    <source>
        <dbReference type="EMBL" id="KAF5816389.1"/>
    </source>
</evidence>
<evidence type="ECO:0000259" key="2">
    <source>
        <dbReference type="Pfam" id="PF25500"/>
    </source>
</evidence>
<dbReference type="EMBL" id="CM007892">
    <property type="protein sequence ID" value="OTG32751.1"/>
    <property type="molecule type" value="Genomic_DNA"/>
</dbReference>
<dbReference type="InterPro" id="IPR057237">
    <property type="entry name" value="DUF7915"/>
</dbReference>
<sequence>MGFKGAMEIDFPSEVGPTKETVDALMEYLVGPLLPLKHTDFAKETPSESKQKSVAKQVHAAVVLYNYYHLNHHREIQFLKFDQFCKLATELKPGILRHMKFTCQSDRTILDDPENQLSITEKAIMDACTISETLLNASANISNVINEWQVTKVAVLLIDSKKENCFLQFNNGVWSVIEKDVYPESKKRKKVMIEYDNDGLQKLAFLAVKEVAGIVYHELKVLESHVVYSLSQAKTATRFYIVQSTQEISEDNLVPIQDVISSLQGPVVKECLGSWGITPVVEYYYLLPYAEIISKLFSRESNSLPNEVKDESSDVSIGQRSQKSCEKESGESKKVSGNVQKKSKLDSEVVHNSKKESGQSKEVSNNLQKKSNMESETVHVSNSIKEESRDSKDSKSAYKSNECSEKESGQSKEVSDNLQKKSKLDSETERVSSSVKEESHDSKVSKNGCESNQFSYTSESVSKVADDAITSQFTATHVDQKVKDSENSVGNSITVSNGDGVKQEDMNGSSGADNKLDVDKLLVCFQKESQNSKVQAPLKVYRHVKRSTPTKSTNSKAANTEDLKKTSTVSQSKDERVNGDKGSCMVPPNEDRSLTVNYVLEDFHSIVDAKRSELSDAALRALLHKRQKLYDQQRVIEGELTLCDKKIHAIMHGGIGDCLGLKLEAVIDCCNEICNQDDMQTQQRTKLLVSRSVPLLSGKSLSEAQLTLRKACQELDDICLSNDWMLPTYSTSRSDGGFVANVTVKGANFECSGVSGNLPSIHEARNSAATHMIMRLQQMANGTKTATLA</sequence>
<evidence type="ECO:0000259" key="3">
    <source>
        <dbReference type="Pfam" id="PF25502"/>
    </source>
</evidence>